<dbReference type="InterPro" id="IPR041238">
    <property type="entry name" value="Rap1a"/>
</dbReference>
<feature type="domain" description="Rap1a immunity protein" evidence="1">
    <location>
        <begin position="42"/>
        <end position="126"/>
    </location>
</feature>
<gene>
    <name evidence="2" type="ordered locus">Mnod_2230</name>
</gene>
<dbReference type="Proteomes" id="UP000008207">
    <property type="component" value="Chromosome"/>
</dbReference>
<keyword evidence="3" id="KW-1185">Reference proteome</keyword>
<proteinExistence type="predicted"/>
<evidence type="ECO:0000259" key="1">
    <source>
        <dbReference type="Pfam" id="PF18602"/>
    </source>
</evidence>
<dbReference type="Pfam" id="PF18602">
    <property type="entry name" value="Rap1a"/>
    <property type="match status" value="1"/>
</dbReference>
<name>B8I9Y2_METNO</name>
<dbReference type="STRING" id="460265.Mnod_2230"/>
<accession>B8I9Y2</accession>
<dbReference type="RefSeq" id="WP_015928895.1">
    <property type="nucleotide sequence ID" value="NC_011894.1"/>
</dbReference>
<dbReference type="EMBL" id="CP001349">
    <property type="protein sequence ID" value="ACL57210.1"/>
    <property type="molecule type" value="Genomic_DNA"/>
</dbReference>
<protein>
    <recommendedName>
        <fullName evidence="1">Rap1a immunity protein domain-containing protein</fullName>
    </recommendedName>
</protein>
<dbReference type="AlphaFoldDB" id="B8I9Y2"/>
<sequence length="165" mass="17761">MSAWVAVPTDLVAGVLTTLPTDIQSSAAESGPRVVDVRDRTTRSLEAVCIAEQGDALGWCSAYLIGVADTLTAFGDGGHKGGICKAHYALEQLSEIFLTWTRAHEALLRLDMLAGASLAFREKWPCSRGSQLLRQHGYRYVQLYAPSMSPGYSSRNSGPAITQVC</sequence>
<dbReference type="KEGG" id="mno:Mnod_2230"/>
<dbReference type="HOGENOM" id="CLU_1608918_0_0_5"/>
<evidence type="ECO:0000313" key="3">
    <source>
        <dbReference type="Proteomes" id="UP000008207"/>
    </source>
</evidence>
<evidence type="ECO:0000313" key="2">
    <source>
        <dbReference type="EMBL" id="ACL57210.1"/>
    </source>
</evidence>
<organism evidence="2 3">
    <name type="scientific">Methylobacterium nodulans (strain LMG 21967 / CNCM I-2342 / ORS 2060)</name>
    <dbReference type="NCBI Taxonomy" id="460265"/>
    <lineage>
        <taxon>Bacteria</taxon>
        <taxon>Pseudomonadati</taxon>
        <taxon>Pseudomonadota</taxon>
        <taxon>Alphaproteobacteria</taxon>
        <taxon>Hyphomicrobiales</taxon>
        <taxon>Methylobacteriaceae</taxon>
        <taxon>Methylobacterium</taxon>
    </lineage>
</organism>
<dbReference type="eggNOG" id="ENOG50311V3">
    <property type="taxonomic scope" value="Bacteria"/>
</dbReference>
<reference evidence="2 3" key="1">
    <citation type="submission" date="2009-01" db="EMBL/GenBank/DDBJ databases">
        <title>Complete sequence of chromosome of Methylobacterium nodulans ORS 2060.</title>
        <authorList>
            <consortium name="US DOE Joint Genome Institute"/>
            <person name="Lucas S."/>
            <person name="Copeland A."/>
            <person name="Lapidus A."/>
            <person name="Glavina del Rio T."/>
            <person name="Dalin E."/>
            <person name="Tice H."/>
            <person name="Bruce D."/>
            <person name="Goodwin L."/>
            <person name="Pitluck S."/>
            <person name="Sims D."/>
            <person name="Brettin T."/>
            <person name="Detter J.C."/>
            <person name="Han C."/>
            <person name="Larimer F."/>
            <person name="Land M."/>
            <person name="Hauser L."/>
            <person name="Kyrpides N."/>
            <person name="Ivanova N."/>
            <person name="Marx C.J."/>
            <person name="Richardson P."/>
        </authorList>
    </citation>
    <scope>NUCLEOTIDE SEQUENCE [LARGE SCALE GENOMIC DNA]</scope>
    <source>
        <strain evidence="3">LMG 21967 / CNCM I-2342 / ORS 2060</strain>
    </source>
</reference>